<evidence type="ECO:0000259" key="6">
    <source>
        <dbReference type="Pfam" id="PF07687"/>
    </source>
</evidence>
<dbReference type="OrthoDB" id="9809784at2"/>
<keyword evidence="8" id="KW-1185">Reference proteome</keyword>
<evidence type="ECO:0000256" key="5">
    <source>
        <dbReference type="ARBA" id="ARBA00022833"/>
    </source>
</evidence>
<dbReference type="InterPro" id="IPR001261">
    <property type="entry name" value="ArgE/DapE_CS"/>
</dbReference>
<dbReference type="PANTHER" id="PTHR45962:SF1">
    <property type="entry name" value="N-FATTY-ACYL-AMINO ACID SYNTHASE_HYDROLASE PM20D1"/>
    <property type="match status" value="1"/>
</dbReference>
<comment type="caution">
    <text evidence="7">The sequence shown here is derived from an EMBL/GenBank/DDBJ whole genome shotgun (WGS) entry which is preliminary data.</text>
</comment>
<dbReference type="InterPro" id="IPR002933">
    <property type="entry name" value="Peptidase_M20"/>
</dbReference>
<dbReference type="SUPFAM" id="SSF55031">
    <property type="entry name" value="Bacterial exopeptidase dimerisation domain"/>
    <property type="match status" value="1"/>
</dbReference>
<dbReference type="PATRIC" id="fig|1280951.3.peg.435"/>
<dbReference type="InterPro" id="IPR011650">
    <property type="entry name" value="Peptidase_M20_dimer"/>
</dbReference>
<evidence type="ECO:0000256" key="2">
    <source>
        <dbReference type="ARBA" id="ARBA00022670"/>
    </source>
</evidence>
<dbReference type="RefSeq" id="WP_035590164.1">
    <property type="nucleotide sequence ID" value="NZ_ARYI01000001.1"/>
</dbReference>
<dbReference type="Gene3D" id="3.30.70.360">
    <property type="match status" value="1"/>
</dbReference>
<dbReference type="GO" id="GO:0046872">
    <property type="term" value="F:metal ion binding"/>
    <property type="evidence" value="ECO:0007669"/>
    <property type="project" value="UniProtKB-KW"/>
</dbReference>
<dbReference type="AlphaFoldDB" id="A0A059G0I1"/>
<dbReference type="InterPro" id="IPR047177">
    <property type="entry name" value="Pept_M20A"/>
</dbReference>
<keyword evidence="5" id="KW-0862">Zinc</keyword>
<dbReference type="Pfam" id="PF07687">
    <property type="entry name" value="M20_dimer"/>
    <property type="match status" value="1"/>
</dbReference>
<dbReference type="Gene3D" id="3.40.630.10">
    <property type="entry name" value="Zn peptidases"/>
    <property type="match status" value="1"/>
</dbReference>
<dbReference type="PANTHER" id="PTHR45962">
    <property type="entry name" value="N-FATTY-ACYL-AMINO ACID SYNTHASE/HYDROLASE PM20D1"/>
    <property type="match status" value="1"/>
</dbReference>
<evidence type="ECO:0000256" key="4">
    <source>
        <dbReference type="ARBA" id="ARBA00022801"/>
    </source>
</evidence>
<dbReference type="InterPro" id="IPR036264">
    <property type="entry name" value="Bact_exopeptidase_dim_dom"/>
</dbReference>
<proteinExistence type="inferred from homology"/>
<evidence type="ECO:0000313" key="8">
    <source>
        <dbReference type="Proteomes" id="UP000025061"/>
    </source>
</evidence>
<evidence type="ECO:0000256" key="3">
    <source>
        <dbReference type="ARBA" id="ARBA00022723"/>
    </source>
</evidence>
<dbReference type="GO" id="GO:0006508">
    <property type="term" value="P:proteolysis"/>
    <property type="evidence" value="ECO:0007669"/>
    <property type="project" value="UniProtKB-KW"/>
</dbReference>
<sequence>MIRNILVGLGAIIGIIIAVVLFRTASYGADPVGGRVELPAAPEISSERGAQNLSRAIQFRTITIAPGDPRPGQEGPWNALHQWLEETYPAAHAAMQKELVPETLTLLYTWEGSDPGLKPILLMAHQDVVPVNIGTEGDWTGGPFDGEIVDGYVYGRGVIDDKGSLVALMEAAEALATSGFQPKRTIYFMFGHDEEVSGSGAEAGIALLKSRGIEPEMALDEGFMIVDPSPLSGKAMGFIGIAEKGYLTLEIIATGEGGHSSTPPRDSAAVRLARAVVALDDNQMKADFSKPPVSDLFRSAANDMPFMQKMAFANLWLFEGMIDQQMSGISAGNAMIRTTTAPTMLAGSAKENVLAQRASAMVNFRIHPNDTEEDVMEHVREMTADIDGIEIKVGQQGIRGLGASPVSPTDNLAYAVLASVAEATAGGAPAAPGLVLGATDARYASAITPNVYRFAPAIMSPEDLTGFHGTNERLAVENMGRLATGYAQIILAMDAGE</sequence>
<keyword evidence="3" id="KW-0479">Metal-binding</keyword>
<name>A0A059G0I1_9PROT</name>
<keyword evidence="4" id="KW-0378">Hydrolase</keyword>
<dbReference type="Proteomes" id="UP000025061">
    <property type="component" value="Unassembled WGS sequence"/>
</dbReference>
<organism evidence="7 8">
    <name type="scientific">Hyphomonas hirschiana VP5</name>
    <dbReference type="NCBI Taxonomy" id="1280951"/>
    <lineage>
        <taxon>Bacteria</taxon>
        <taxon>Pseudomonadati</taxon>
        <taxon>Pseudomonadota</taxon>
        <taxon>Alphaproteobacteria</taxon>
        <taxon>Hyphomonadales</taxon>
        <taxon>Hyphomonadaceae</taxon>
        <taxon>Hyphomonas</taxon>
    </lineage>
</organism>
<protein>
    <recommendedName>
        <fullName evidence="6">Peptidase M20 dimerisation domain-containing protein</fullName>
    </recommendedName>
</protein>
<keyword evidence="2" id="KW-0645">Protease</keyword>
<evidence type="ECO:0000313" key="7">
    <source>
        <dbReference type="EMBL" id="KCZ96445.1"/>
    </source>
</evidence>
<dbReference type="Gene3D" id="1.10.150.900">
    <property type="match status" value="1"/>
</dbReference>
<feature type="domain" description="Peptidase M20 dimerisation" evidence="6">
    <location>
        <begin position="241"/>
        <end position="383"/>
    </location>
</feature>
<evidence type="ECO:0000256" key="1">
    <source>
        <dbReference type="ARBA" id="ARBA00006247"/>
    </source>
</evidence>
<reference evidence="7 8" key="1">
    <citation type="submission" date="2013-04" db="EMBL/GenBank/DDBJ databases">
        <title>Hyphomonas hirschiana VP5 Genome Sequencing.</title>
        <authorList>
            <person name="Lai Q."/>
            <person name="Shao Z."/>
        </authorList>
    </citation>
    <scope>NUCLEOTIDE SEQUENCE [LARGE SCALE GENOMIC DNA]</scope>
    <source>
        <strain evidence="7 8">VP5</strain>
    </source>
</reference>
<dbReference type="GO" id="GO:0008233">
    <property type="term" value="F:peptidase activity"/>
    <property type="evidence" value="ECO:0007669"/>
    <property type="project" value="UniProtKB-KW"/>
</dbReference>
<dbReference type="SUPFAM" id="SSF53187">
    <property type="entry name" value="Zn-dependent exopeptidases"/>
    <property type="match status" value="1"/>
</dbReference>
<comment type="similarity">
    <text evidence="1">Belongs to the peptidase M20A family.</text>
</comment>
<accession>A0A059G0I1</accession>
<dbReference type="PROSITE" id="PS00758">
    <property type="entry name" value="ARGE_DAPE_CPG2_1"/>
    <property type="match status" value="1"/>
</dbReference>
<dbReference type="EMBL" id="ARYI01000001">
    <property type="protein sequence ID" value="KCZ96445.1"/>
    <property type="molecule type" value="Genomic_DNA"/>
</dbReference>
<gene>
    <name evidence="7" type="ORF">HHI_02160</name>
</gene>
<dbReference type="Pfam" id="PF01546">
    <property type="entry name" value="Peptidase_M20"/>
    <property type="match status" value="1"/>
</dbReference>